<proteinExistence type="predicted"/>
<accession>A0A7Z7BKX7</accession>
<dbReference type="Proteomes" id="UP000198900">
    <property type="component" value="Unassembled WGS sequence"/>
</dbReference>
<comment type="caution">
    <text evidence="1">The sequence shown here is derived from an EMBL/GenBank/DDBJ whole genome shotgun (WGS) entry which is preliminary data.</text>
</comment>
<dbReference type="EMBL" id="FNDI01000055">
    <property type="protein sequence ID" value="SDJ49188.1"/>
    <property type="molecule type" value="Genomic_DNA"/>
</dbReference>
<name>A0A7Z7BKX7_9BURK</name>
<gene>
    <name evidence="1" type="ORF">SAMN04487926_15517</name>
</gene>
<dbReference type="AlphaFoldDB" id="A0A7Z7BKX7"/>
<reference evidence="1" key="1">
    <citation type="submission" date="2016-10" db="EMBL/GenBank/DDBJ databases">
        <authorList>
            <person name="Varghese N."/>
            <person name="Submissions S."/>
        </authorList>
    </citation>
    <scope>NUCLEOTIDE SEQUENCE [LARGE SCALE GENOMIC DNA]</scope>
    <source>
        <strain evidence="1">YR281</strain>
    </source>
</reference>
<keyword evidence="2" id="KW-1185">Reference proteome</keyword>
<evidence type="ECO:0000313" key="2">
    <source>
        <dbReference type="Proteomes" id="UP000198900"/>
    </source>
</evidence>
<sequence>MSIDIIVVKPAGHDAESLNEIREVSPLGDLQCVRQFFDATFPGVATGVFTNGEEYSLEVTLTNDPVGSAHLALRSGPTWSPSSRERFVESLGELCRRLQWVAFAVSDNSRLAP</sequence>
<dbReference type="RefSeq" id="WP_143036705.1">
    <property type="nucleotide sequence ID" value="NZ_FNDI01000055.1"/>
</dbReference>
<organism evidence="1 2">
    <name type="scientific">Paraburkholderia steynii</name>
    <dbReference type="NCBI Taxonomy" id="1245441"/>
    <lineage>
        <taxon>Bacteria</taxon>
        <taxon>Pseudomonadati</taxon>
        <taxon>Pseudomonadota</taxon>
        <taxon>Betaproteobacteria</taxon>
        <taxon>Burkholderiales</taxon>
        <taxon>Burkholderiaceae</taxon>
        <taxon>Paraburkholderia</taxon>
    </lineage>
</organism>
<evidence type="ECO:0000313" key="1">
    <source>
        <dbReference type="EMBL" id="SDJ49188.1"/>
    </source>
</evidence>
<protein>
    <submittedName>
        <fullName evidence="1">Uncharacterized protein</fullName>
    </submittedName>
</protein>